<name>A0A388TDD9_TERA1</name>
<dbReference type="Proteomes" id="UP000269352">
    <property type="component" value="Unassembled WGS sequence"/>
</dbReference>
<organism evidence="1 2">
    <name type="scientific">Termititenax aidoneus</name>
    <dbReference type="NCBI Taxonomy" id="2218524"/>
    <lineage>
        <taxon>Bacteria</taxon>
        <taxon>Bacillati</taxon>
        <taxon>Candidatus Margulisiibacteriota</taxon>
        <taxon>Candidatus Termititenacia</taxon>
        <taxon>Candidatus Termititenacales</taxon>
        <taxon>Candidatus Termititenacaceae</taxon>
        <taxon>Candidatus Termititenax</taxon>
    </lineage>
</organism>
<dbReference type="GO" id="GO:0016740">
    <property type="term" value="F:transferase activity"/>
    <property type="evidence" value="ECO:0007669"/>
    <property type="project" value="UniProtKB-KW"/>
</dbReference>
<keyword evidence="2" id="KW-1185">Reference proteome</keyword>
<dbReference type="InterPro" id="IPR010235">
    <property type="entry name" value="HepT"/>
</dbReference>
<evidence type="ECO:0000313" key="1">
    <source>
        <dbReference type="EMBL" id="GBR73909.1"/>
    </source>
</evidence>
<sequence>MLLDLTSLVQAIDALQKALSSCVKNEHNQTLTVEDKETLKAGVIQNFEVAYEVCWKFLKRWLELNITDVAIDGLPRRELFRRAQENSLIKNAAKWFEYHNARNETAHTYNSDKAAAVYSLTADFLKDAQDLLKVLEQ</sequence>
<dbReference type="Gene3D" id="1.20.120.330">
    <property type="entry name" value="Nucleotidyltransferases domain 2"/>
    <property type="match status" value="1"/>
</dbReference>
<protein>
    <submittedName>
        <fullName evidence="1">Nucleotidyltransferase</fullName>
    </submittedName>
</protein>
<evidence type="ECO:0000313" key="2">
    <source>
        <dbReference type="Proteomes" id="UP000269352"/>
    </source>
</evidence>
<accession>A0A388TDD9</accession>
<dbReference type="AlphaFoldDB" id="A0A388TDD9"/>
<dbReference type="NCBIfam" id="TIGR01987">
    <property type="entry name" value="HI0074"/>
    <property type="match status" value="1"/>
</dbReference>
<reference evidence="1 2" key="1">
    <citation type="journal article" date="2019" name="ISME J.">
        <title>Genome analyses of uncultured TG2/ZB3 bacteria in 'Margulisbacteria' specifically attached to ectosymbiotic spirochetes of protists in the termite gut.</title>
        <authorList>
            <person name="Utami Y.D."/>
            <person name="Kuwahara H."/>
            <person name="Igai K."/>
            <person name="Murakami T."/>
            <person name="Sugaya K."/>
            <person name="Morikawa T."/>
            <person name="Nagura Y."/>
            <person name="Yuki M."/>
            <person name="Deevong P."/>
            <person name="Inoue T."/>
            <person name="Kihara K."/>
            <person name="Lo N."/>
            <person name="Yamada A."/>
            <person name="Ohkuma M."/>
            <person name="Hongoh Y."/>
        </authorList>
    </citation>
    <scope>NUCLEOTIDE SEQUENCE [LARGE SCALE GENOMIC DNA]</scope>
    <source>
        <strain evidence="1">NkOx7-01</strain>
    </source>
</reference>
<proteinExistence type="predicted"/>
<comment type="caution">
    <text evidence="1">The sequence shown here is derived from an EMBL/GenBank/DDBJ whole genome shotgun (WGS) entry which is preliminary data.</text>
</comment>
<gene>
    <name evidence="1" type="ORF">NO1_1175</name>
</gene>
<dbReference type="SUPFAM" id="SSF81593">
    <property type="entry name" value="Nucleotidyltransferase substrate binding subunit/domain"/>
    <property type="match status" value="1"/>
</dbReference>
<dbReference type="EMBL" id="BGZN01000024">
    <property type="protein sequence ID" value="GBR73909.1"/>
    <property type="molecule type" value="Genomic_DNA"/>
</dbReference>
<dbReference type="Pfam" id="PF08780">
    <property type="entry name" value="NTase_sub_bind"/>
    <property type="match status" value="1"/>
</dbReference>